<comment type="caution">
    <text evidence="1">The sequence shown here is derived from an EMBL/GenBank/DDBJ whole genome shotgun (WGS) entry which is preliminary data.</text>
</comment>
<dbReference type="Proteomes" id="UP000314294">
    <property type="component" value="Unassembled WGS sequence"/>
</dbReference>
<accession>A0A4Z2GKE7</accession>
<evidence type="ECO:0000313" key="1">
    <source>
        <dbReference type="EMBL" id="TNN53254.1"/>
    </source>
</evidence>
<name>A0A4Z2GKE7_9TELE</name>
<dbReference type="AlphaFoldDB" id="A0A4Z2GKE7"/>
<keyword evidence="2" id="KW-1185">Reference proteome</keyword>
<reference evidence="1 2" key="1">
    <citation type="submission" date="2019-03" db="EMBL/GenBank/DDBJ databases">
        <title>First draft genome of Liparis tanakae, snailfish: a comprehensive survey of snailfish specific genes.</title>
        <authorList>
            <person name="Kim W."/>
            <person name="Song I."/>
            <person name="Jeong J.-H."/>
            <person name="Kim D."/>
            <person name="Kim S."/>
            <person name="Ryu S."/>
            <person name="Song J.Y."/>
            <person name="Lee S.K."/>
        </authorList>
    </citation>
    <scope>NUCLEOTIDE SEQUENCE [LARGE SCALE GENOMIC DNA]</scope>
    <source>
        <tissue evidence="1">Muscle</tissue>
    </source>
</reference>
<gene>
    <name evidence="1" type="ORF">EYF80_036545</name>
</gene>
<evidence type="ECO:0000313" key="2">
    <source>
        <dbReference type="Proteomes" id="UP000314294"/>
    </source>
</evidence>
<proteinExistence type="predicted"/>
<dbReference type="EMBL" id="SRLO01000521">
    <property type="protein sequence ID" value="TNN53254.1"/>
    <property type="molecule type" value="Genomic_DNA"/>
</dbReference>
<protein>
    <submittedName>
        <fullName evidence="1">Uncharacterized protein</fullName>
    </submittedName>
</protein>
<organism evidence="1 2">
    <name type="scientific">Liparis tanakae</name>
    <name type="common">Tanaka's snailfish</name>
    <dbReference type="NCBI Taxonomy" id="230148"/>
    <lineage>
        <taxon>Eukaryota</taxon>
        <taxon>Metazoa</taxon>
        <taxon>Chordata</taxon>
        <taxon>Craniata</taxon>
        <taxon>Vertebrata</taxon>
        <taxon>Euteleostomi</taxon>
        <taxon>Actinopterygii</taxon>
        <taxon>Neopterygii</taxon>
        <taxon>Teleostei</taxon>
        <taxon>Neoteleostei</taxon>
        <taxon>Acanthomorphata</taxon>
        <taxon>Eupercaria</taxon>
        <taxon>Perciformes</taxon>
        <taxon>Cottioidei</taxon>
        <taxon>Cottales</taxon>
        <taxon>Liparidae</taxon>
        <taxon>Liparis</taxon>
    </lineage>
</organism>
<sequence length="89" mass="10065">MDRFALEPFVSSRYDEIETVVTSFARPRAAADLLGNEVDMKHYGRPVERVCVWQSRVVSALLTAGGCGHTVLSIWKMVDRQEAIFDTDF</sequence>